<reference evidence="5 6" key="1">
    <citation type="journal article" date="2018" name="Syst. Appl. Microbiol.">
        <title>Abditibacterium utsteinense sp. nov., the first cultivated member of candidate phylum FBP, isolated from ice-free Antarctic soil samples.</title>
        <authorList>
            <person name="Tahon G."/>
            <person name="Tytgat B."/>
            <person name="Lebbe L."/>
            <person name="Carlier A."/>
            <person name="Willems A."/>
        </authorList>
    </citation>
    <scope>NUCLEOTIDE SEQUENCE [LARGE SCALE GENOMIC DNA]</scope>
    <source>
        <strain evidence="5 6">LMG 29911</strain>
    </source>
</reference>
<dbReference type="GO" id="GO:0000162">
    <property type="term" value="P:L-tryptophan biosynthetic process"/>
    <property type="evidence" value="ECO:0007669"/>
    <property type="project" value="TreeGrafter"/>
</dbReference>
<comment type="caution">
    <text evidence="5">The sequence shown here is derived from an EMBL/GenBank/DDBJ whole genome shotgun (WGS) entry which is preliminary data.</text>
</comment>
<dbReference type="Pfam" id="PF04715">
    <property type="entry name" value="Anth_synt_I_N"/>
    <property type="match status" value="1"/>
</dbReference>
<dbReference type="Proteomes" id="UP000237684">
    <property type="component" value="Unassembled WGS sequence"/>
</dbReference>
<evidence type="ECO:0000313" key="6">
    <source>
        <dbReference type="Proteomes" id="UP000237684"/>
    </source>
</evidence>
<accession>A0A2S8SXI6</accession>
<dbReference type="Pfam" id="PF00425">
    <property type="entry name" value="Chorismate_bind"/>
    <property type="match status" value="1"/>
</dbReference>
<dbReference type="PANTHER" id="PTHR11236">
    <property type="entry name" value="AMINOBENZOATE/ANTHRANILATE SYNTHASE"/>
    <property type="match status" value="1"/>
</dbReference>
<dbReference type="InterPro" id="IPR006805">
    <property type="entry name" value="Anth_synth_I_N"/>
</dbReference>
<dbReference type="OrthoDB" id="9803598at2"/>
<dbReference type="InterPro" id="IPR005802">
    <property type="entry name" value="ADC_synth_comp_1"/>
</dbReference>
<name>A0A2S8SXI6_9BACT</name>
<dbReference type="GO" id="GO:0046820">
    <property type="term" value="F:4-amino-4-deoxychorismate synthase activity"/>
    <property type="evidence" value="ECO:0007669"/>
    <property type="project" value="UniProtKB-EC"/>
</dbReference>
<feature type="domain" description="Anthranilate synthase component I N-terminal" evidence="4">
    <location>
        <begin position="49"/>
        <end position="90"/>
    </location>
</feature>
<dbReference type="SUPFAM" id="SSF56322">
    <property type="entry name" value="ADC synthase"/>
    <property type="match status" value="1"/>
</dbReference>
<proteinExistence type="predicted"/>
<dbReference type="InterPro" id="IPR019999">
    <property type="entry name" value="Anth_synth_I-like"/>
</dbReference>
<keyword evidence="6" id="KW-1185">Reference proteome</keyword>
<sequence length="381" mass="42124">MMDFGCQTLDFEANSIRGEAAFALVESRGAASFWNDLRARLSESARKYPEGGAIGFVAYEATRSLEPRALPNLQSDDLSLPLARLIFYKKLRREKAALQSPISARDLPEFPDFPEARNFYESGVQTIKKYIAAGDIYQANLTRRFDFETDFSPAQIYQRLQSFGAAPRAALLEWNDFSIVSNSPETFLTLKNGVLEAKPIKGTIKRSSSALEDENLRAQLAQSAKNRAENVMIVDLMRNDLGRVCEFGSVHVPQLYQIESFPTLHHGVSTVRGRLRPNCTALDAFLAAFPCGSISGAPKIRAMQILNAIEPTLRGAAMGAIGYFAFNGDMEWNVAIRTATLIKNRAYFHVGGGIVADSQPAEEYDEMRLKARAIYAAISGN</sequence>
<evidence type="ECO:0000256" key="2">
    <source>
        <dbReference type="ARBA" id="ARBA00022679"/>
    </source>
</evidence>
<dbReference type="PANTHER" id="PTHR11236:SF9">
    <property type="entry name" value="ANTHRANILATE SYNTHASE COMPONENT 1"/>
    <property type="match status" value="1"/>
</dbReference>
<dbReference type="RefSeq" id="WP_123580229.1">
    <property type="nucleotide sequence ID" value="NZ_NIGF01000001.1"/>
</dbReference>
<dbReference type="InParanoid" id="A0A2S8SXI6"/>
<dbReference type="NCBIfam" id="TIGR00553">
    <property type="entry name" value="pabB"/>
    <property type="match status" value="1"/>
</dbReference>
<evidence type="ECO:0000259" key="3">
    <source>
        <dbReference type="Pfam" id="PF00425"/>
    </source>
</evidence>
<dbReference type="GO" id="GO:0009396">
    <property type="term" value="P:folic acid-containing compound biosynthetic process"/>
    <property type="evidence" value="ECO:0007669"/>
    <property type="project" value="InterPro"/>
</dbReference>
<keyword evidence="2" id="KW-0808">Transferase</keyword>
<protein>
    <recommendedName>
        <fullName evidence="1">aminodeoxychorismate synthase</fullName>
        <ecNumber evidence="1">2.6.1.85</ecNumber>
    </recommendedName>
</protein>
<organism evidence="5 6">
    <name type="scientific">Abditibacterium utsteinense</name>
    <dbReference type="NCBI Taxonomy" id="1960156"/>
    <lineage>
        <taxon>Bacteria</taxon>
        <taxon>Pseudomonadati</taxon>
        <taxon>Abditibacteriota</taxon>
        <taxon>Abditibacteriia</taxon>
        <taxon>Abditibacteriales</taxon>
        <taxon>Abditibacteriaceae</taxon>
        <taxon>Abditibacterium</taxon>
    </lineage>
</organism>
<dbReference type="PRINTS" id="PR00095">
    <property type="entry name" value="ANTSNTHASEI"/>
</dbReference>
<gene>
    <name evidence="5" type="ORF">B1R32_101220</name>
</gene>
<dbReference type="InterPro" id="IPR015890">
    <property type="entry name" value="Chorismate_C"/>
</dbReference>
<dbReference type="EMBL" id="NIGF01000001">
    <property type="protein sequence ID" value="PQV65478.1"/>
    <property type="molecule type" value="Genomic_DNA"/>
</dbReference>
<evidence type="ECO:0000256" key="1">
    <source>
        <dbReference type="ARBA" id="ARBA00013139"/>
    </source>
</evidence>
<dbReference type="InterPro" id="IPR005801">
    <property type="entry name" value="ADC_synthase"/>
</dbReference>
<evidence type="ECO:0000313" key="5">
    <source>
        <dbReference type="EMBL" id="PQV65478.1"/>
    </source>
</evidence>
<dbReference type="EC" id="2.6.1.85" evidence="1"/>
<dbReference type="AlphaFoldDB" id="A0A2S8SXI6"/>
<dbReference type="Gene3D" id="3.60.120.10">
    <property type="entry name" value="Anthranilate synthase"/>
    <property type="match status" value="1"/>
</dbReference>
<feature type="domain" description="Chorismate-utilising enzyme C-terminal" evidence="3">
    <location>
        <begin position="119"/>
        <end position="370"/>
    </location>
</feature>
<evidence type="ECO:0000259" key="4">
    <source>
        <dbReference type="Pfam" id="PF04715"/>
    </source>
</evidence>